<dbReference type="GO" id="GO:0031347">
    <property type="term" value="P:regulation of defense response"/>
    <property type="evidence" value="ECO:0007669"/>
    <property type="project" value="UniProtKB-UniRule"/>
</dbReference>
<dbReference type="InterPro" id="IPR040390">
    <property type="entry name" value="TIFY/JAZ"/>
</dbReference>
<gene>
    <name evidence="5" type="ORF">CARUB_v10009758mg</name>
</gene>
<feature type="compositionally biased region" description="Basic and acidic residues" evidence="3">
    <location>
        <begin position="313"/>
        <end position="322"/>
    </location>
</feature>
<name>R0I1P0_9BRAS</name>
<dbReference type="STRING" id="81985.R0I1P0"/>
<evidence type="ECO:0000313" key="5">
    <source>
        <dbReference type="EMBL" id="EOA36144.1"/>
    </source>
</evidence>
<evidence type="ECO:0000256" key="2">
    <source>
        <dbReference type="RuleBase" id="RU369065"/>
    </source>
</evidence>
<evidence type="ECO:0000259" key="4">
    <source>
        <dbReference type="PROSITE" id="PS51320"/>
    </source>
</evidence>
<dbReference type="InterPro" id="IPR018467">
    <property type="entry name" value="CCT_CS"/>
</dbReference>
<dbReference type="EMBL" id="KB870805">
    <property type="protein sequence ID" value="EOA36144.1"/>
    <property type="molecule type" value="Genomic_DNA"/>
</dbReference>
<evidence type="ECO:0000313" key="6">
    <source>
        <dbReference type="Proteomes" id="UP000029121"/>
    </source>
</evidence>
<comment type="function">
    <text evidence="2">Repressor of jasmonate responses.</text>
</comment>
<dbReference type="GO" id="GO:2000022">
    <property type="term" value="P:regulation of jasmonic acid mediated signaling pathway"/>
    <property type="evidence" value="ECO:0007669"/>
    <property type="project" value="UniProtKB-UniRule"/>
</dbReference>
<feature type="compositionally biased region" description="Basic and acidic residues" evidence="3">
    <location>
        <begin position="297"/>
        <end position="306"/>
    </location>
</feature>
<accession>R0I1P0</accession>
<dbReference type="OrthoDB" id="1937734at2759"/>
<feature type="region of interest" description="Disordered" evidence="3">
    <location>
        <begin position="80"/>
        <end position="122"/>
    </location>
</feature>
<dbReference type="PROSITE" id="PS51320">
    <property type="entry name" value="TIFY"/>
    <property type="match status" value="1"/>
</dbReference>
<feature type="compositionally biased region" description="Polar residues" evidence="3">
    <location>
        <begin position="280"/>
        <end position="291"/>
    </location>
</feature>
<dbReference type="Pfam" id="PF09425">
    <property type="entry name" value="Jas_motif"/>
    <property type="match status" value="1"/>
</dbReference>
<feature type="region of interest" description="Disordered" evidence="3">
    <location>
        <begin position="252"/>
        <end position="322"/>
    </location>
</feature>
<feature type="domain" description="Tify" evidence="4">
    <location>
        <begin position="120"/>
        <end position="155"/>
    </location>
</feature>
<dbReference type="Pfam" id="PF06200">
    <property type="entry name" value="tify"/>
    <property type="match status" value="1"/>
</dbReference>
<sequence length="322" mass="35984">EENISIHIYKKKEEVWRIFASVSHTQEEENMSSRNENVPEKSDFTRRCSLLSRYLKEKGSFGNIDLGLFRKPCPGLLLPGISHPSGPGKPSAAAQKVEHFQGEPSNSSGGKVKDADLSESHPGNSQLTIFFGGKVLVYNEFPADKAQEIMDVAKLAKPVTEINIQTQINAQENNNNNKSNIQTQTNVEDINNNDTSDMVLPDLNEPTNSAYTDHNHPTKEQQQQNQIVERIARRASLHRFFAKRKDRAVARAPYQVNQNPGHHRYPPKPETVADQPLELGQSSQRTNNAVAQTVAHPKSDGDKDVTMEIEEGQSSKDLDLKL</sequence>
<proteinExistence type="inferred from homology"/>
<dbReference type="GO" id="GO:0009611">
    <property type="term" value="P:response to wounding"/>
    <property type="evidence" value="ECO:0007669"/>
    <property type="project" value="UniProtKB-UniRule"/>
</dbReference>
<dbReference type="AlphaFoldDB" id="R0I1P0"/>
<comment type="subcellular location">
    <subcellularLocation>
        <location evidence="2">Nucleus</location>
    </subcellularLocation>
</comment>
<feature type="non-terminal residue" evidence="5">
    <location>
        <position position="1"/>
    </location>
</feature>
<keyword evidence="6" id="KW-1185">Reference proteome</keyword>
<comment type="similarity">
    <text evidence="1 2">Belongs to the TIFY/JAZ family.</text>
</comment>
<comment type="domain">
    <text evidence="2">The jas domain is required for interaction with COI1.</text>
</comment>
<keyword evidence="2" id="KW-1184">Jasmonic acid signaling pathway</keyword>
<dbReference type="KEGG" id="crb:17900039"/>
<protein>
    <recommendedName>
        <fullName evidence="2">Protein TIFY</fullName>
    </recommendedName>
    <alternativeName>
        <fullName evidence="2">Jasmonate ZIM domain-containing protein</fullName>
    </alternativeName>
</protein>
<dbReference type="eggNOG" id="ENOG502S4J6">
    <property type="taxonomic scope" value="Eukaryota"/>
</dbReference>
<evidence type="ECO:0000256" key="3">
    <source>
        <dbReference type="SAM" id="MobiDB-lite"/>
    </source>
</evidence>
<keyword evidence="2" id="KW-0539">Nucleus</keyword>
<dbReference type="GO" id="GO:0005634">
    <property type="term" value="C:nucleus"/>
    <property type="evidence" value="ECO:0007669"/>
    <property type="project" value="UniProtKB-SubCell"/>
</dbReference>
<dbReference type="PANTHER" id="PTHR33077">
    <property type="entry name" value="PROTEIN TIFY 4A-RELATED-RELATED"/>
    <property type="match status" value="1"/>
</dbReference>
<organism evidence="5 6">
    <name type="scientific">Capsella rubella</name>
    <dbReference type="NCBI Taxonomy" id="81985"/>
    <lineage>
        <taxon>Eukaryota</taxon>
        <taxon>Viridiplantae</taxon>
        <taxon>Streptophyta</taxon>
        <taxon>Embryophyta</taxon>
        <taxon>Tracheophyta</taxon>
        <taxon>Spermatophyta</taxon>
        <taxon>Magnoliopsida</taxon>
        <taxon>eudicotyledons</taxon>
        <taxon>Gunneridae</taxon>
        <taxon>Pentapetalae</taxon>
        <taxon>rosids</taxon>
        <taxon>malvids</taxon>
        <taxon>Brassicales</taxon>
        <taxon>Brassicaceae</taxon>
        <taxon>Camelineae</taxon>
        <taxon>Capsella</taxon>
    </lineage>
</organism>
<dbReference type="InterPro" id="IPR010399">
    <property type="entry name" value="Tify_dom"/>
</dbReference>
<dbReference type="PANTHER" id="PTHR33077:SF146">
    <property type="entry name" value="PROTEIN TIFY 11A"/>
    <property type="match status" value="1"/>
</dbReference>
<dbReference type="Proteomes" id="UP000029121">
    <property type="component" value="Unassembled WGS sequence"/>
</dbReference>
<reference evidence="6" key="1">
    <citation type="journal article" date="2013" name="Nat. Genet.">
        <title>The Capsella rubella genome and the genomic consequences of rapid mating system evolution.</title>
        <authorList>
            <person name="Slotte T."/>
            <person name="Hazzouri K.M."/>
            <person name="Agren J.A."/>
            <person name="Koenig D."/>
            <person name="Maumus F."/>
            <person name="Guo Y.L."/>
            <person name="Steige K."/>
            <person name="Platts A.E."/>
            <person name="Escobar J.S."/>
            <person name="Newman L.K."/>
            <person name="Wang W."/>
            <person name="Mandakova T."/>
            <person name="Vello E."/>
            <person name="Smith L.M."/>
            <person name="Henz S.R."/>
            <person name="Steffen J."/>
            <person name="Takuno S."/>
            <person name="Brandvain Y."/>
            <person name="Coop G."/>
            <person name="Andolfatto P."/>
            <person name="Hu T.T."/>
            <person name="Blanchette M."/>
            <person name="Clark R.M."/>
            <person name="Quesneville H."/>
            <person name="Nordborg M."/>
            <person name="Gaut B.S."/>
            <person name="Lysak M.A."/>
            <person name="Jenkins J."/>
            <person name="Grimwood J."/>
            <person name="Chapman J."/>
            <person name="Prochnik S."/>
            <person name="Shu S."/>
            <person name="Rokhsar D."/>
            <person name="Schmutz J."/>
            <person name="Weigel D."/>
            <person name="Wright S.I."/>
        </authorList>
    </citation>
    <scope>NUCLEOTIDE SEQUENCE [LARGE SCALE GENOMIC DNA]</scope>
    <source>
        <strain evidence="6">cv. Monte Gargano</strain>
    </source>
</reference>
<dbReference type="SMART" id="SM00979">
    <property type="entry name" value="TIFY"/>
    <property type="match status" value="1"/>
</dbReference>
<evidence type="ECO:0000256" key="1">
    <source>
        <dbReference type="ARBA" id="ARBA00008614"/>
    </source>
</evidence>